<organism evidence="2 3">
    <name type="scientific">Metabacillus arenae</name>
    <dbReference type="NCBI Taxonomy" id="2771434"/>
    <lineage>
        <taxon>Bacteria</taxon>
        <taxon>Bacillati</taxon>
        <taxon>Bacillota</taxon>
        <taxon>Bacilli</taxon>
        <taxon>Bacillales</taxon>
        <taxon>Bacillaceae</taxon>
        <taxon>Metabacillus</taxon>
    </lineage>
</organism>
<comment type="caution">
    <text evidence="2">The sequence shown here is derived from an EMBL/GenBank/DDBJ whole genome shotgun (WGS) entry which is preliminary data.</text>
</comment>
<dbReference type="AlphaFoldDB" id="A0A926RZJ7"/>
<dbReference type="RefSeq" id="WP_191161490.1">
    <property type="nucleotide sequence ID" value="NZ_JACXAI010000038.1"/>
</dbReference>
<reference evidence="2" key="1">
    <citation type="submission" date="2020-09" db="EMBL/GenBank/DDBJ databases">
        <title>A novel bacterium of genus Bacillus, isolated from South China Sea.</title>
        <authorList>
            <person name="Huang H."/>
            <person name="Mo K."/>
            <person name="Hu Y."/>
        </authorList>
    </citation>
    <scope>NUCLEOTIDE SEQUENCE</scope>
    <source>
        <strain evidence="2">IB182487</strain>
    </source>
</reference>
<proteinExistence type="predicted"/>
<protein>
    <submittedName>
        <fullName evidence="2">Uncharacterized protein</fullName>
    </submittedName>
</protein>
<dbReference type="Proteomes" id="UP000626844">
    <property type="component" value="Unassembled WGS sequence"/>
</dbReference>
<keyword evidence="1" id="KW-1133">Transmembrane helix</keyword>
<accession>A0A926RZJ7</accession>
<keyword evidence="1" id="KW-0472">Membrane</keyword>
<name>A0A926RZJ7_9BACI</name>
<sequence length="87" mass="9777">MITTVFDVGFIDFSFAVGLFGVVVIHFFNSEGGFSSKHLDMKVQGETGIRLQHHEGKKFSPSIAFYTAILYTIAAIIALFITYKEYF</sequence>
<evidence type="ECO:0000313" key="2">
    <source>
        <dbReference type="EMBL" id="MBD1382880.1"/>
    </source>
</evidence>
<gene>
    <name evidence="2" type="ORF">IC621_22010</name>
</gene>
<feature type="transmembrane region" description="Helical" evidence="1">
    <location>
        <begin position="63"/>
        <end position="83"/>
    </location>
</feature>
<keyword evidence="1" id="KW-0812">Transmembrane</keyword>
<evidence type="ECO:0000313" key="3">
    <source>
        <dbReference type="Proteomes" id="UP000626844"/>
    </source>
</evidence>
<evidence type="ECO:0000256" key="1">
    <source>
        <dbReference type="SAM" id="Phobius"/>
    </source>
</evidence>
<keyword evidence="3" id="KW-1185">Reference proteome</keyword>
<feature type="transmembrane region" description="Helical" evidence="1">
    <location>
        <begin position="6"/>
        <end position="28"/>
    </location>
</feature>
<dbReference type="EMBL" id="JACXAI010000038">
    <property type="protein sequence ID" value="MBD1382880.1"/>
    <property type="molecule type" value="Genomic_DNA"/>
</dbReference>